<protein>
    <recommendedName>
        <fullName evidence="3">DUF4283 domain-containing protein</fullName>
    </recommendedName>
</protein>
<evidence type="ECO:0008006" key="3">
    <source>
        <dbReference type="Google" id="ProtNLM"/>
    </source>
</evidence>
<organism evidence="1 2">
    <name type="scientific">Quercus lobata</name>
    <name type="common">Valley oak</name>
    <dbReference type="NCBI Taxonomy" id="97700"/>
    <lineage>
        <taxon>Eukaryota</taxon>
        <taxon>Viridiplantae</taxon>
        <taxon>Streptophyta</taxon>
        <taxon>Embryophyta</taxon>
        <taxon>Tracheophyta</taxon>
        <taxon>Spermatophyta</taxon>
        <taxon>Magnoliopsida</taxon>
        <taxon>eudicotyledons</taxon>
        <taxon>Gunneridae</taxon>
        <taxon>Pentapetalae</taxon>
        <taxon>rosids</taxon>
        <taxon>fabids</taxon>
        <taxon>Fagales</taxon>
        <taxon>Fagaceae</taxon>
        <taxon>Quercus</taxon>
    </lineage>
</organism>
<evidence type="ECO:0000313" key="1">
    <source>
        <dbReference type="EnsemblPlants" id="QL04p045188:mrna"/>
    </source>
</evidence>
<name>A0A7N2LGJ8_QUELO</name>
<evidence type="ECO:0000313" key="2">
    <source>
        <dbReference type="Proteomes" id="UP000594261"/>
    </source>
</evidence>
<dbReference type="Gramene" id="QL04p045188:mrna">
    <property type="protein sequence ID" value="QL04p045188:mrna"/>
    <property type="gene ID" value="QL04p045188"/>
</dbReference>
<accession>A0A7N2LGJ8</accession>
<reference evidence="1" key="2">
    <citation type="submission" date="2021-01" db="UniProtKB">
        <authorList>
            <consortium name="EnsemblPlants"/>
        </authorList>
    </citation>
    <scope>IDENTIFICATION</scope>
</reference>
<dbReference type="EnsemblPlants" id="QL04p045188:mrna">
    <property type="protein sequence ID" value="QL04p045188:mrna"/>
    <property type="gene ID" value="QL04p045188"/>
</dbReference>
<dbReference type="AlphaFoldDB" id="A0A7N2LGJ8"/>
<reference evidence="1 2" key="1">
    <citation type="journal article" date="2016" name="G3 (Bethesda)">
        <title>First Draft Assembly and Annotation of the Genome of a California Endemic Oak Quercus lobata Nee (Fagaceae).</title>
        <authorList>
            <person name="Sork V.L."/>
            <person name="Fitz-Gibbon S.T."/>
            <person name="Puiu D."/>
            <person name="Crepeau M."/>
            <person name="Gugger P.F."/>
            <person name="Sherman R."/>
            <person name="Stevens K."/>
            <person name="Langley C.H."/>
            <person name="Pellegrini M."/>
            <person name="Salzberg S.L."/>
        </authorList>
    </citation>
    <scope>NUCLEOTIDE SEQUENCE [LARGE SCALE GENOMIC DNA]</scope>
    <source>
        <strain evidence="1 2">cv. SW786</strain>
    </source>
</reference>
<dbReference type="Proteomes" id="UP000594261">
    <property type="component" value="Chromosome 4"/>
</dbReference>
<dbReference type="EMBL" id="LRBV02000004">
    <property type="status" value="NOT_ANNOTATED_CDS"/>
    <property type="molecule type" value="Genomic_DNA"/>
</dbReference>
<dbReference type="InParanoid" id="A0A7N2LGJ8"/>
<sequence>MDDLDKVLLLGPWSHDKYLFILRKLQVGESAWKVCLERVSFWIQIHGLPTMNQTKEIGTRIGETLGLVEKMDVDDKGFYMGDGQGRVGTSELANLKRDNVEGMRKLENRVEHVKTDLTLARDFEKKLVEIDAGIHGEASGLMTKERVVTDVKENSVG</sequence>
<keyword evidence="2" id="KW-1185">Reference proteome</keyword>
<proteinExistence type="predicted"/>